<comment type="similarity">
    <text evidence="2">Belongs to the PC-esterase family. TBL subfamily.</text>
</comment>
<feature type="domain" description="Trichome birefringence-like N-terminal" evidence="10">
    <location>
        <begin position="93"/>
        <end position="146"/>
    </location>
</feature>
<organism evidence="11 12">
    <name type="scientific">Dillenia turbinata</name>
    <dbReference type="NCBI Taxonomy" id="194707"/>
    <lineage>
        <taxon>Eukaryota</taxon>
        <taxon>Viridiplantae</taxon>
        <taxon>Streptophyta</taxon>
        <taxon>Embryophyta</taxon>
        <taxon>Tracheophyta</taxon>
        <taxon>Spermatophyta</taxon>
        <taxon>Magnoliopsida</taxon>
        <taxon>eudicotyledons</taxon>
        <taxon>Gunneridae</taxon>
        <taxon>Pentapetalae</taxon>
        <taxon>Dilleniales</taxon>
        <taxon>Dilleniaceae</taxon>
        <taxon>Dillenia</taxon>
    </lineage>
</organism>
<feature type="domain" description="Trichome birefringence-like C-terminal" evidence="9">
    <location>
        <begin position="147"/>
        <end position="438"/>
    </location>
</feature>
<dbReference type="PANTHER" id="PTHR32285">
    <property type="entry name" value="PROTEIN TRICHOME BIREFRINGENCE-LIKE 9-RELATED"/>
    <property type="match status" value="1"/>
</dbReference>
<dbReference type="Proteomes" id="UP001370490">
    <property type="component" value="Unassembled WGS sequence"/>
</dbReference>
<keyword evidence="6 8" id="KW-0472">Membrane</keyword>
<evidence type="ECO:0000256" key="4">
    <source>
        <dbReference type="ARBA" id="ARBA00022968"/>
    </source>
</evidence>
<proteinExistence type="inferred from homology"/>
<dbReference type="InterPro" id="IPR026057">
    <property type="entry name" value="TBL_C"/>
</dbReference>
<sequence length="451" mass="53442">MNRVQNRRADRETINHRKERRKICMSRKFFTEPSTWGIKCNFYLTIIILLPTLIFIALYMNPHSWRPMDDVTKCKTSEGPPPPPLQPPPPPPQCNLFSGKWVFDNKSQTLYNGTKCIYMSDEFACEKFGRKDLKYLKWRWQPHHCDLPRFNATALLERLRNKRLLFVGDSLNRNQWVSLVCMVESSIPHWSLKSFSQNVSYGSFLTFKAIAYNASIEYYWAPMLVESNSDDPVNHRLPDRFVRVKAIEKHARFWNDADILVFNSYLWWRWPEMKVLWGSFDSPDGIYKIIKNPHPYEMALQTWSDWLEFHINPNKTTIFFMSMSPTHQWAEEWGKSEGQNCYNETEPIFKEGFWGRGSYISLMRAIEAAIDNLKCRGVNVRFLNITQLSEYRKDAHPTVYKKIWNPTEEQLARPIRYADCTHWCLPGVPDVWNQLLYAYILDKSYDQRNIG</sequence>
<evidence type="ECO:0000313" key="12">
    <source>
        <dbReference type="Proteomes" id="UP001370490"/>
    </source>
</evidence>
<keyword evidence="12" id="KW-1185">Reference proteome</keyword>
<keyword evidence="4" id="KW-0735">Signal-anchor</keyword>
<keyword evidence="3 8" id="KW-0812">Transmembrane</keyword>
<accession>A0AAN8ZMT1</accession>
<protein>
    <submittedName>
        <fullName evidence="11">Trichome birefringence-like, N-terminal domain</fullName>
    </submittedName>
</protein>
<comment type="subcellular location">
    <subcellularLocation>
        <location evidence="1">Membrane</location>
        <topology evidence="1">Single-pass membrane protein</topology>
    </subcellularLocation>
</comment>
<evidence type="ECO:0000256" key="1">
    <source>
        <dbReference type="ARBA" id="ARBA00004167"/>
    </source>
</evidence>
<feature type="compositionally biased region" description="Pro residues" evidence="7">
    <location>
        <begin position="79"/>
        <end position="90"/>
    </location>
</feature>
<gene>
    <name evidence="11" type="ORF">RJ641_028564</name>
</gene>
<dbReference type="GO" id="GO:0005794">
    <property type="term" value="C:Golgi apparatus"/>
    <property type="evidence" value="ECO:0007669"/>
    <property type="project" value="TreeGrafter"/>
</dbReference>
<dbReference type="Pfam" id="PF13839">
    <property type="entry name" value="PC-Esterase"/>
    <property type="match status" value="1"/>
</dbReference>
<dbReference type="EMBL" id="JBAMMX010000004">
    <property type="protein sequence ID" value="KAK6943187.1"/>
    <property type="molecule type" value="Genomic_DNA"/>
</dbReference>
<dbReference type="PANTHER" id="PTHR32285:SF11">
    <property type="entry name" value="PROTEIN TRICHOME BIREFRINGENCE-LIKE 34"/>
    <property type="match status" value="1"/>
</dbReference>
<evidence type="ECO:0000259" key="10">
    <source>
        <dbReference type="Pfam" id="PF14416"/>
    </source>
</evidence>
<name>A0AAN8ZMT1_9MAGN</name>
<reference evidence="11 12" key="1">
    <citation type="submission" date="2023-12" db="EMBL/GenBank/DDBJ databases">
        <title>A high-quality genome assembly for Dillenia turbinata (Dilleniales).</title>
        <authorList>
            <person name="Chanderbali A."/>
        </authorList>
    </citation>
    <scope>NUCLEOTIDE SEQUENCE [LARGE SCALE GENOMIC DNA]</scope>
    <source>
        <strain evidence="11">LSX21</strain>
        <tissue evidence="11">Leaf</tissue>
    </source>
</reference>
<evidence type="ECO:0000313" key="11">
    <source>
        <dbReference type="EMBL" id="KAK6943187.1"/>
    </source>
</evidence>
<evidence type="ECO:0000256" key="6">
    <source>
        <dbReference type="ARBA" id="ARBA00023136"/>
    </source>
</evidence>
<evidence type="ECO:0000256" key="5">
    <source>
        <dbReference type="ARBA" id="ARBA00022989"/>
    </source>
</evidence>
<evidence type="ECO:0000256" key="3">
    <source>
        <dbReference type="ARBA" id="ARBA00022692"/>
    </source>
</evidence>
<keyword evidence="5 8" id="KW-1133">Transmembrane helix</keyword>
<evidence type="ECO:0000259" key="9">
    <source>
        <dbReference type="Pfam" id="PF13839"/>
    </source>
</evidence>
<evidence type="ECO:0000256" key="2">
    <source>
        <dbReference type="ARBA" id="ARBA00007727"/>
    </source>
</evidence>
<dbReference type="InterPro" id="IPR029962">
    <property type="entry name" value="TBL"/>
</dbReference>
<dbReference type="GO" id="GO:0016413">
    <property type="term" value="F:O-acetyltransferase activity"/>
    <property type="evidence" value="ECO:0007669"/>
    <property type="project" value="InterPro"/>
</dbReference>
<comment type="caution">
    <text evidence="11">The sequence shown here is derived from an EMBL/GenBank/DDBJ whole genome shotgun (WGS) entry which is preliminary data.</text>
</comment>
<feature type="region of interest" description="Disordered" evidence="7">
    <location>
        <begin position="71"/>
        <end position="90"/>
    </location>
</feature>
<evidence type="ECO:0000256" key="7">
    <source>
        <dbReference type="SAM" id="MobiDB-lite"/>
    </source>
</evidence>
<dbReference type="Pfam" id="PF14416">
    <property type="entry name" value="PMR5N"/>
    <property type="match status" value="1"/>
</dbReference>
<evidence type="ECO:0000256" key="8">
    <source>
        <dbReference type="SAM" id="Phobius"/>
    </source>
</evidence>
<dbReference type="AlphaFoldDB" id="A0AAN8ZMT1"/>
<dbReference type="InterPro" id="IPR025846">
    <property type="entry name" value="TBL_N"/>
</dbReference>
<feature type="transmembrane region" description="Helical" evidence="8">
    <location>
        <begin position="42"/>
        <end position="60"/>
    </location>
</feature>
<dbReference type="GO" id="GO:0016020">
    <property type="term" value="C:membrane"/>
    <property type="evidence" value="ECO:0007669"/>
    <property type="project" value="UniProtKB-SubCell"/>
</dbReference>